<organism evidence="5 7">
    <name type="scientific">Microthlaspi erraticum</name>
    <dbReference type="NCBI Taxonomy" id="1685480"/>
    <lineage>
        <taxon>Eukaryota</taxon>
        <taxon>Viridiplantae</taxon>
        <taxon>Streptophyta</taxon>
        <taxon>Embryophyta</taxon>
        <taxon>Tracheophyta</taxon>
        <taxon>Spermatophyta</taxon>
        <taxon>Magnoliopsida</taxon>
        <taxon>eudicotyledons</taxon>
        <taxon>Gunneridae</taxon>
        <taxon>Pentapetalae</taxon>
        <taxon>rosids</taxon>
        <taxon>malvids</taxon>
        <taxon>Brassicales</taxon>
        <taxon>Brassicaceae</taxon>
        <taxon>Coluteocarpeae</taxon>
        <taxon>Microthlaspi</taxon>
    </lineage>
</organism>
<name>A0A6D2KQC0_9BRAS</name>
<dbReference type="EMBL" id="CACVBM020001840">
    <property type="protein sequence ID" value="CAA7060928.1"/>
    <property type="molecule type" value="Genomic_DNA"/>
</dbReference>
<dbReference type="EMBL" id="CACVBM020001096">
    <property type="protein sequence ID" value="CAA7030573.1"/>
    <property type="molecule type" value="Genomic_DNA"/>
</dbReference>
<evidence type="ECO:0000313" key="4">
    <source>
        <dbReference type="EMBL" id="CAA7055891.1"/>
    </source>
</evidence>
<reference evidence="5 7" key="1">
    <citation type="submission" date="2020-01" db="EMBL/GenBank/DDBJ databases">
        <authorList>
            <person name="Mishra B."/>
        </authorList>
    </citation>
    <scope>NUCLEOTIDE SEQUENCE [LARGE SCALE GENOMIC DNA]</scope>
</reference>
<proteinExistence type="predicted"/>
<accession>A0A6D2KQC0</accession>
<sequence length="81" mass="8785">MGGKLILATFSCPCNLGHMWLAIRQVQNRMATVFVDGDKIGDLSVQQSMDEDLKLSKESCVDKTSCTESPVQLAAKVGLLL</sequence>
<dbReference type="Proteomes" id="UP000467841">
    <property type="component" value="Unassembled WGS sequence"/>
</dbReference>
<evidence type="ECO:0000313" key="1">
    <source>
        <dbReference type="EMBL" id="CAA7025225.1"/>
    </source>
</evidence>
<gene>
    <name evidence="1" type="ORF">MERR_LOCUS12460</name>
    <name evidence="2" type="ORF">MERR_LOCUS17808</name>
    <name evidence="3" type="ORF">MERR_LOCUS32979</name>
    <name evidence="4" type="ORF">MERR_LOCUS43127</name>
    <name evidence="5" type="ORF">MERR_LOCUS46289</name>
    <name evidence="6" type="ORF">MERR_LOCUS48164</name>
</gene>
<dbReference type="EMBL" id="CACVBM020000998">
    <property type="protein sequence ID" value="CAA7025225.1"/>
    <property type="molecule type" value="Genomic_DNA"/>
</dbReference>
<dbReference type="EMBL" id="CACVBM020001751">
    <property type="protein sequence ID" value="CAA7059053.1"/>
    <property type="molecule type" value="Genomic_DNA"/>
</dbReference>
<evidence type="ECO:0000313" key="5">
    <source>
        <dbReference type="EMBL" id="CAA7059053.1"/>
    </source>
</evidence>
<keyword evidence="7" id="KW-1185">Reference proteome</keyword>
<evidence type="ECO:0000313" key="6">
    <source>
        <dbReference type="EMBL" id="CAA7060928.1"/>
    </source>
</evidence>
<dbReference type="EMBL" id="CACVBM020001329">
    <property type="protein sequence ID" value="CAA7045744.1"/>
    <property type="molecule type" value="Genomic_DNA"/>
</dbReference>
<dbReference type="AlphaFoldDB" id="A0A6D2KQC0"/>
<protein>
    <submittedName>
        <fullName evidence="5">Uncharacterized protein</fullName>
    </submittedName>
</protein>
<evidence type="ECO:0000313" key="2">
    <source>
        <dbReference type="EMBL" id="CAA7030573.1"/>
    </source>
</evidence>
<evidence type="ECO:0000313" key="3">
    <source>
        <dbReference type="EMBL" id="CAA7045744.1"/>
    </source>
</evidence>
<dbReference type="EMBL" id="CACVBM020001612">
    <property type="protein sequence ID" value="CAA7055891.1"/>
    <property type="molecule type" value="Genomic_DNA"/>
</dbReference>
<evidence type="ECO:0000313" key="7">
    <source>
        <dbReference type="Proteomes" id="UP000467841"/>
    </source>
</evidence>